<reference evidence="3 4" key="1">
    <citation type="submission" date="2019-07" db="EMBL/GenBank/DDBJ databases">
        <title>Genomics analysis of Aphanomyces spp. identifies a new class of oomycete effector associated with host adaptation.</title>
        <authorList>
            <person name="Gaulin E."/>
        </authorList>
    </citation>
    <scope>NUCLEOTIDE SEQUENCE [LARGE SCALE GENOMIC DNA]</scope>
    <source>
        <strain evidence="3 4">ATCC 201684</strain>
    </source>
</reference>
<proteinExistence type="predicted"/>
<dbReference type="Gene3D" id="3.80.10.10">
    <property type="entry name" value="Ribonuclease Inhibitor"/>
    <property type="match status" value="1"/>
</dbReference>
<keyword evidence="1" id="KW-0812">Transmembrane</keyword>
<keyword evidence="1" id="KW-0472">Membrane</keyword>
<accession>A0A6G0WEJ8</accession>
<evidence type="ECO:0000313" key="4">
    <source>
        <dbReference type="Proteomes" id="UP000481153"/>
    </source>
</evidence>
<evidence type="ECO:0008006" key="5">
    <source>
        <dbReference type="Google" id="ProtNLM"/>
    </source>
</evidence>
<evidence type="ECO:0000313" key="3">
    <source>
        <dbReference type="EMBL" id="KAF0725113.1"/>
    </source>
</evidence>
<keyword evidence="1" id="KW-1133">Transmembrane helix</keyword>
<sequence>MMHPMAFIRLLLAAAASASVAQASFILTLCWNSNNVQVPCLNDTIQGNTTFLSVQKYSSSYNFSNLNISFIQALPPSATSIDLSFNQINAISCPIPNSLNFLNVSHNALLNRWIQTPLTVQTLDVSYNQGGLPWIQNLLWGVYLPKLQHLYFRGNNLAQLSLSYDNFPMYPLNALDLNDNPNLVLTIDSSVYSRLGYGNVKLSLISTSYNATLSICGQNPNYVRPVTSSTPYPVASNGSTSQPIELQTVYVCYRGYYDYSYTYSYQRDRDIIKNVLSVLAASIFGLIVVYRLWRIIITKWQERYQLYSRDTICSSTCSEYNDVPTADHAIYIQQQATPQAH</sequence>
<feature type="transmembrane region" description="Helical" evidence="1">
    <location>
        <begin position="275"/>
        <end position="293"/>
    </location>
</feature>
<gene>
    <name evidence="3" type="ORF">Ae201684_016344</name>
</gene>
<dbReference type="AlphaFoldDB" id="A0A6G0WEJ8"/>
<organism evidence="3 4">
    <name type="scientific">Aphanomyces euteiches</name>
    <dbReference type="NCBI Taxonomy" id="100861"/>
    <lineage>
        <taxon>Eukaryota</taxon>
        <taxon>Sar</taxon>
        <taxon>Stramenopiles</taxon>
        <taxon>Oomycota</taxon>
        <taxon>Saprolegniomycetes</taxon>
        <taxon>Saprolegniales</taxon>
        <taxon>Verrucalvaceae</taxon>
        <taxon>Aphanomyces</taxon>
    </lineage>
</organism>
<keyword evidence="4" id="KW-1185">Reference proteome</keyword>
<name>A0A6G0WEJ8_9STRA</name>
<dbReference type="Proteomes" id="UP000481153">
    <property type="component" value="Unassembled WGS sequence"/>
</dbReference>
<protein>
    <recommendedName>
        <fullName evidence="5">Leucine-rich repeat-containing N-terminal plant-type domain-containing protein</fullName>
    </recommendedName>
</protein>
<evidence type="ECO:0000256" key="2">
    <source>
        <dbReference type="SAM" id="SignalP"/>
    </source>
</evidence>
<feature type="chain" id="PRO_5026146738" description="Leucine-rich repeat-containing N-terminal plant-type domain-containing protein" evidence="2">
    <location>
        <begin position="24"/>
        <end position="341"/>
    </location>
</feature>
<evidence type="ECO:0000256" key="1">
    <source>
        <dbReference type="SAM" id="Phobius"/>
    </source>
</evidence>
<dbReference type="VEuPathDB" id="FungiDB:AeMF1_020271"/>
<keyword evidence="2" id="KW-0732">Signal</keyword>
<comment type="caution">
    <text evidence="3">The sequence shown here is derived from an EMBL/GenBank/DDBJ whole genome shotgun (WGS) entry which is preliminary data.</text>
</comment>
<dbReference type="InterPro" id="IPR032675">
    <property type="entry name" value="LRR_dom_sf"/>
</dbReference>
<dbReference type="SUPFAM" id="SSF52058">
    <property type="entry name" value="L domain-like"/>
    <property type="match status" value="1"/>
</dbReference>
<dbReference type="EMBL" id="VJMJ01000250">
    <property type="protein sequence ID" value="KAF0725113.1"/>
    <property type="molecule type" value="Genomic_DNA"/>
</dbReference>
<feature type="signal peptide" evidence="2">
    <location>
        <begin position="1"/>
        <end position="23"/>
    </location>
</feature>